<dbReference type="AlphaFoldDB" id="A0A3M7QNA0"/>
<evidence type="ECO:0000256" key="1">
    <source>
        <dbReference type="SAM" id="MobiDB-lite"/>
    </source>
</evidence>
<feature type="region of interest" description="Disordered" evidence="1">
    <location>
        <begin position="92"/>
        <end position="120"/>
    </location>
</feature>
<keyword evidence="3" id="KW-1185">Reference proteome</keyword>
<comment type="caution">
    <text evidence="2">The sequence shown here is derived from an EMBL/GenBank/DDBJ whole genome shotgun (WGS) entry which is preliminary data.</text>
</comment>
<organism evidence="2 3">
    <name type="scientific">Brachionus plicatilis</name>
    <name type="common">Marine rotifer</name>
    <name type="synonym">Brachionus muelleri</name>
    <dbReference type="NCBI Taxonomy" id="10195"/>
    <lineage>
        <taxon>Eukaryota</taxon>
        <taxon>Metazoa</taxon>
        <taxon>Spiralia</taxon>
        <taxon>Gnathifera</taxon>
        <taxon>Rotifera</taxon>
        <taxon>Eurotatoria</taxon>
        <taxon>Monogononta</taxon>
        <taxon>Pseudotrocha</taxon>
        <taxon>Ploima</taxon>
        <taxon>Brachionidae</taxon>
        <taxon>Brachionus</taxon>
    </lineage>
</organism>
<dbReference type="EMBL" id="REGN01005661">
    <property type="protein sequence ID" value="RNA12551.1"/>
    <property type="molecule type" value="Genomic_DNA"/>
</dbReference>
<accession>A0A3M7QNA0</accession>
<name>A0A3M7QNA0_BRAPC</name>
<sequence length="120" mass="13577">MQDLFKRNNYLQWFIKGVCELIYCVTATSLASENLFRNSGLVQNDQRNRMEPSALNVVFFTPLEKNDFQGLEKKFKFLHELLAISTTNLKPSADLSSVGRRPTLAGRSTAGLERPLGRPV</sequence>
<reference evidence="2 3" key="1">
    <citation type="journal article" date="2018" name="Sci. Rep.">
        <title>Genomic signatures of local adaptation to the degree of environmental predictability in rotifers.</title>
        <authorList>
            <person name="Franch-Gras L."/>
            <person name="Hahn C."/>
            <person name="Garcia-Roger E.M."/>
            <person name="Carmona M.J."/>
            <person name="Serra M."/>
            <person name="Gomez A."/>
        </authorList>
    </citation>
    <scope>NUCLEOTIDE SEQUENCE [LARGE SCALE GENOMIC DNA]</scope>
    <source>
        <strain evidence="2">HYR1</strain>
    </source>
</reference>
<dbReference type="Proteomes" id="UP000276133">
    <property type="component" value="Unassembled WGS sequence"/>
</dbReference>
<proteinExistence type="predicted"/>
<gene>
    <name evidence="2" type="ORF">BpHYR1_009916</name>
</gene>
<evidence type="ECO:0000313" key="2">
    <source>
        <dbReference type="EMBL" id="RNA12551.1"/>
    </source>
</evidence>
<evidence type="ECO:0000313" key="3">
    <source>
        <dbReference type="Proteomes" id="UP000276133"/>
    </source>
</evidence>
<protein>
    <submittedName>
        <fullName evidence="2">Uncharacterized protein</fullName>
    </submittedName>
</protein>